<dbReference type="Gene3D" id="1.10.3720.10">
    <property type="entry name" value="MetI-like"/>
    <property type="match status" value="1"/>
</dbReference>
<dbReference type="InterPro" id="IPR000515">
    <property type="entry name" value="MetI-like"/>
</dbReference>
<evidence type="ECO:0000256" key="2">
    <source>
        <dbReference type="ARBA" id="ARBA00004429"/>
    </source>
</evidence>
<keyword evidence="15" id="KW-1185">Reference proteome</keyword>
<evidence type="ECO:0000256" key="12">
    <source>
        <dbReference type="RuleBase" id="RU363032"/>
    </source>
</evidence>
<proteinExistence type="inferred from homology"/>
<keyword evidence="7" id="KW-0997">Cell inner membrane</keyword>
<dbReference type="SUPFAM" id="SSF161098">
    <property type="entry name" value="MetI-like"/>
    <property type="match status" value="1"/>
</dbReference>
<dbReference type="InterPro" id="IPR043429">
    <property type="entry name" value="ArtM/GltK/GlnP/TcyL/YhdX-like"/>
</dbReference>
<dbReference type="InterPro" id="IPR035906">
    <property type="entry name" value="MetI-like_sf"/>
</dbReference>
<feature type="domain" description="ABC transmembrane type-1" evidence="13">
    <location>
        <begin position="19"/>
        <end position="207"/>
    </location>
</feature>
<dbReference type="NCBIfam" id="TIGR01726">
    <property type="entry name" value="HEQRo_perm_3TM"/>
    <property type="match status" value="1"/>
</dbReference>
<dbReference type="eggNOG" id="COG0765">
    <property type="taxonomic scope" value="Bacteria"/>
</dbReference>
<organism evidence="14 15">
    <name type="scientific">Tatumella ptyseos ATCC 33301</name>
    <dbReference type="NCBI Taxonomy" id="1005995"/>
    <lineage>
        <taxon>Bacteria</taxon>
        <taxon>Pseudomonadati</taxon>
        <taxon>Pseudomonadota</taxon>
        <taxon>Gammaproteobacteria</taxon>
        <taxon>Enterobacterales</taxon>
        <taxon>Erwiniaceae</taxon>
        <taxon>Tatumella</taxon>
    </lineage>
</organism>
<evidence type="ECO:0000256" key="4">
    <source>
        <dbReference type="ARBA" id="ARBA00016506"/>
    </source>
</evidence>
<keyword evidence="5 12" id="KW-0813">Transport</keyword>
<comment type="caution">
    <text evidence="14">The sequence shown here is derived from an EMBL/GenBank/DDBJ whole genome shotgun (WGS) entry which is preliminary data.</text>
</comment>
<evidence type="ECO:0000256" key="11">
    <source>
        <dbReference type="ARBA" id="ARBA00023136"/>
    </source>
</evidence>
<evidence type="ECO:0000259" key="13">
    <source>
        <dbReference type="PROSITE" id="PS50928"/>
    </source>
</evidence>
<dbReference type="OrthoDB" id="9787841at2"/>
<evidence type="ECO:0000313" key="15">
    <source>
        <dbReference type="Proteomes" id="UP000028602"/>
    </source>
</evidence>
<evidence type="ECO:0000256" key="7">
    <source>
        <dbReference type="ARBA" id="ARBA00022519"/>
    </source>
</evidence>
<dbReference type="GO" id="GO:0006865">
    <property type="term" value="P:amino acid transport"/>
    <property type="evidence" value="ECO:0007669"/>
    <property type="project" value="UniProtKB-KW"/>
</dbReference>
<dbReference type="PANTHER" id="PTHR30614">
    <property type="entry name" value="MEMBRANE COMPONENT OF AMINO ACID ABC TRANSPORTER"/>
    <property type="match status" value="1"/>
</dbReference>
<comment type="function">
    <text evidence="1">Part of the binding-protein-dependent transport system for glutamine; probably responsible for the translocation of the substrate across the membrane.</text>
</comment>
<dbReference type="EMBL" id="JMPR01000033">
    <property type="protein sequence ID" value="KFD19149.1"/>
    <property type="molecule type" value="Genomic_DNA"/>
</dbReference>
<sequence>MIQFYQDLQDYGRGFLTAAITVLAITLLTIILSWVFGLLAALAKRSEIVFFRKIAEFYIWFIRGTPALIQVFIIYFGVPEFGLSFSPFVAGVIALAMNSGAYVAEILRSGLNAIPKSQIETSYALGMSRSDVMRRIILPQVFRIVLPSLTNEAIAALKNTSLLSTITVMDVTLYAQTIISSTFRPFEFYIAASVIYLLMTSLLTQFSSWIERRQERYQ</sequence>
<keyword evidence="10 12" id="KW-1133">Transmembrane helix</keyword>
<evidence type="ECO:0000256" key="3">
    <source>
        <dbReference type="ARBA" id="ARBA00010072"/>
    </source>
</evidence>
<dbReference type="CDD" id="cd06261">
    <property type="entry name" value="TM_PBP2"/>
    <property type="match status" value="1"/>
</dbReference>
<name>A0A085JFA3_9GAMM</name>
<keyword evidence="9" id="KW-0029">Amino-acid transport</keyword>
<comment type="similarity">
    <text evidence="3">Belongs to the binding-protein-dependent transport system permease family. HisMQ subfamily.</text>
</comment>
<protein>
    <recommendedName>
        <fullName evidence="4">Putative glutamine transport system permease protein GlnP</fullName>
    </recommendedName>
</protein>
<dbReference type="Proteomes" id="UP000028602">
    <property type="component" value="Unassembled WGS sequence"/>
</dbReference>
<gene>
    <name evidence="14" type="ORF">GTPT_1935</name>
</gene>
<dbReference type="InterPro" id="IPR010065">
    <property type="entry name" value="AA_ABC_transptr_permease_3TM"/>
</dbReference>
<feature type="transmembrane region" description="Helical" evidence="12">
    <location>
        <begin position="55"/>
        <end position="76"/>
    </location>
</feature>
<evidence type="ECO:0000313" key="14">
    <source>
        <dbReference type="EMBL" id="KFD19149.1"/>
    </source>
</evidence>
<feature type="transmembrane region" description="Helical" evidence="12">
    <location>
        <begin position="88"/>
        <end position="107"/>
    </location>
</feature>
<keyword evidence="8 12" id="KW-0812">Transmembrane</keyword>
<evidence type="ECO:0000256" key="9">
    <source>
        <dbReference type="ARBA" id="ARBA00022970"/>
    </source>
</evidence>
<feature type="transmembrane region" description="Helical" evidence="12">
    <location>
        <begin position="188"/>
        <end position="210"/>
    </location>
</feature>
<dbReference type="RefSeq" id="WP_029990973.1">
    <property type="nucleotide sequence ID" value="NZ_ATMJ01000037.1"/>
</dbReference>
<dbReference type="PROSITE" id="PS50928">
    <property type="entry name" value="ABC_TM1"/>
    <property type="match status" value="1"/>
</dbReference>
<dbReference type="PANTHER" id="PTHR30614:SF20">
    <property type="entry name" value="GLUTAMINE TRANSPORT SYSTEM PERMEASE PROTEIN GLNP"/>
    <property type="match status" value="1"/>
</dbReference>
<evidence type="ECO:0000256" key="8">
    <source>
        <dbReference type="ARBA" id="ARBA00022692"/>
    </source>
</evidence>
<dbReference type="Pfam" id="PF00528">
    <property type="entry name" value="BPD_transp_1"/>
    <property type="match status" value="1"/>
</dbReference>
<reference evidence="14 15" key="1">
    <citation type="submission" date="2014-05" db="EMBL/GenBank/DDBJ databases">
        <title>ATOL: Assembling a taxonomically balanced genome-scale reconstruction of the evolutionary history of the Enterobacteriaceae.</title>
        <authorList>
            <person name="Plunkett G.III."/>
            <person name="Neeno-Eckwall E.C."/>
            <person name="Glasner J.D."/>
            <person name="Perna N.T."/>
        </authorList>
    </citation>
    <scope>NUCLEOTIDE SEQUENCE [LARGE SCALE GENOMIC DNA]</scope>
    <source>
        <strain evidence="14 15">ATCC 33301</strain>
    </source>
</reference>
<dbReference type="GO" id="GO:0022857">
    <property type="term" value="F:transmembrane transporter activity"/>
    <property type="evidence" value="ECO:0007669"/>
    <property type="project" value="InterPro"/>
</dbReference>
<evidence type="ECO:0000256" key="5">
    <source>
        <dbReference type="ARBA" id="ARBA00022448"/>
    </source>
</evidence>
<keyword evidence="6" id="KW-1003">Cell membrane</keyword>
<evidence type="ECO:0000256" key="6">
    <source>
        <dbReference type="ARBA" id="ARBA00022475"/>
    </source>
</evidence>
<evidence type="ECO:0000256" key="1">
    <source>
        <dbReference type="ARBA" id="ARBA00003159"/>
    </source>
</evidence>
<evidence type="ECO:0000256" key="10">
    <source>
        <dbReference type="ARBA" id="ARBA00022989"/>
    </source>
</evidence>
<comment type="subcellular location">
    <subcellularLocation>
        <location evidence="2">Cell inner membrane</location>
        <topology evidence="2">Multi-pass membrane protein</topology>
    </subcellularLocation>
    <subcellularLocation>
        <location evidence="12">Cell membrane</location>
        <topology evidence="12">Multi-pass membrane protein</topology>
    </subcellularLocation>
</comment>
<dbReference type="AlphaFoldDB" id="A0A085JFA3"/>
<dbReference type="FunFam" id="1.10.3720.10:FF:000033">
    <property type="entry name" value="Polar amino acid ABC transporter permease"/>
    <property type="match status" value="1"/>
</dbReference>
<accession>A0A085JFA3</accession>
<keyword evidence="11 12" id="KW-0472">Membrane</keyword>
<feature type="transmembrane region" description="Helical" evidence="12">
    <location>
        <begin position="15"/>
        <end position="43"/>
    </location>
</feature>
<dbReference type="GO" id="GO:0043190">
    <property type="term" value="C:ATP-binding cassette (ABC) transporter complex"/>
    <property type="evidence" value="ECO:0007669"/>
    <property type="project" value="InterPro"/>
</dbReference>